<evidence type="ECO:0000313" key="9">
    <source>
        <dbReference type="Proteomes" id="UP000549394"/>
    </source>
</evidence>
<keyword evidence="4 5" id="KW-0472">Membrane</keyword>
<dbReference type="InterPro" id="IPR006201">
    <property type="entry name" value="Neur_channel"/>
</dbReference>
<comment type="similarity">
    <text evidence="5">Belongs to the ligand-gated ion channel (TC 1.A.9) family.</text>
</comment>
<feature type="transmembrane region" description="Helical" evidence="5">
    <location>
        <begin position="142"/>
        <end position="158"/>
    </location>
</feature>
<dbReference type="GO" id="GO:0004888">
    <property type="term" value="F:transmembrane signaling receptor activity"/>
    <property type="evidence" value="ECO:0007669"/>
    <property type="project" value="InterPro"/>
</dbReference>
<evidence type="ECO:0000256" key="5">
    <source>
        <dbReference type="RuleBase" id="RU000687"/>
    </source>
</evidence>
<evidence type="ECO:0000256" key="3">
    <source>
        <dbReference type="ARBA" id="ARBA00022989"/>
    </source>
</evidence>
<dbReference type="EMBL" id="CAJFCJ010000006">
    <property type="protein sequence ID" value="CAD5116004.1"/>
    <property type="molecule type" value="Genomic_DNA"/>
</dbReference>
<keyword evidence="5" id="KW-0406">Ion transport</keyword>
<accession>A0A7I8VI76</accession>
<evidence type="ECO:0000256" key="4">
    <source>
        <dbReference type="ARBA" id="ARBA00023136"/>
    </source>
</evidence>
<dbReference type="GO" id="GO:0005230">
    <property type="term" value="F:extracellular ligand-gated monoatomic ion channel activity"/>
    <property type="evidence" value="ECO:0007669"/>
    <property type="project" value="InterPro"/>
</dbReference>
<evidence type="ECO:0000259" key="7">
    <source>
        <dbReference type="Pfam" id="PF02932"/>
    </source>
</evidence>
<keyword evidence="9" id="KW-1185">Reference proteome</keyword>
<dbReference type="InterPro" id="IPR006202">
    <property type="entry name" value="Neur_chan_lig-bd"/>
</dbReference>
<name>A0A7I8VI76_9ANNE</name>
<dbReference type="Pfam" id="PF02932">
    <property type="entry name" value="Neur_chan_memb"/>
    <property type="match status" value="1"/>
</dbReference>
<dbReference type="InterPro" id="IPR036734">
    <property type="entry name" value="Neur_chan_lig-bd_sf"/>
</dbReference>
<dbReference type="CDD" id="cd18997">
    <property type="entry name" value="LGIC_ECD_nAChR"/>
    <property type="match status" value="1"/>
</dbReference>
<keyword evidence="2 5" id="KW-0812">Transmembrane</keyword>
<feature type="transmembrane region" description="Helical" evidence="5">
    <location>
        <begin position="292"/>
        <end position="314"/>
    </location>
</feature>
<dbReference type="FunFam" id="2.70.170.10:FF:000060">
    <property type="entry name" value="Nicotinic acetylcholine receptor subunit alpha4"/>
    <property type="match status" value="1"/>
</dbReference>
<keyword evidence="5" id="KW-0813">Transport</keyword>
<reference evidence="8 9" key="1">
    <citation type="submission" date="2020-08" db="EMBL/GenBank/DDBJ databases">
        <authorList>
            <person name="Hejnol A."/>
        </authorList>
    </citation>
    <scope>NUCLEOTIDE SEQUENCE [LARGE SCALE GENOMIC DNA]</scope>
</reference>
<dbReference type="InterPro" id="IPR036719">
    <property type="entry name" value="Neuro-gated_channel_TM_sf"/>
</dbReference>
<dbReference type="PANTHER" id="PTHR18945">
    <property type="entry name" value="NEUROTRANSMITTER GATED ION CHANNEL"/>
    <property type="match status" value="1"/>
</dbReference>
<comment type="caution">
    <text evidence="8">The sequence shown here is derived from an EMBL/GenBank/DDBJ whole genome shotgun (WGS) entry which is preliminary data.</text>
</comment>
<dbReference type="Gene3D" id="1.20.58.390">
    <property type="entry name" value="Neurotransmitter-gated ion-channel transmembrane domain"/>
    <property type="match status" value="2"/>
</dbReference>
<organism evidence="8 9">
    <name type="scientific">Dimorphilus gyrociliatus</name>
    <dbReference type="NCBI Taxonomy" id="2664684"/>
    <lineage>
        <taxon>Eukaryota</taxon>
        <taxon>Metazoa</taxon>
        <taxon>Spiralia</taxon>
        <taxon>Lophotrochozoa</taxon>
        <taxon>Annelida</taxon>
        <taxon>Polychaeta</taxon>
        <taxon>Polychaeta incertae sedis</taxon>
        <taxon>Dinophilidae</taxon>
        <taxon>Dimorphilus</taxon>
    </lineage>
</organism>
<protein>
    <submittedName>
        <fullName evidence="8">DgyrCDS4939</fullName>
    </submittedName>
</protein>
<feature type="domain" description="Neurotransmitter-gated ion-channel ligand-binding" evidence="6">
    <location>
        <begin position="5"/>
        <end position="108"/>
    </location>
</feature>
<dbReference type="Gene3D" id="2.70.170.10">
    <property type="entry name" value="Neurotransmitter-gated ion-channel ligand-binding domain"/>
    <property type="match status" value="1"/>
</dbReference>
<dbReference type="PROSITE" id="PS00236">
    <property type="entry name" value="NEUROTR_ION_CHANNEL"/>
    <property type="match status" value="1"/>
</dbReference>
<evidence type="ECO:0000256" key="2">
    <source>
        <dbReference type="ARBA" id="ARBA00022692"/>
    </source>
</evidence>
<dbReference type="Pfam" id="PF02931">
    <property type="entry name" value="Neur_chan_LBD"/>
    <property type="match status" value="1"/>
</dbReference>
<dbReference type="SUPFAM" id="SSF90112">
    <property type="entry name" value="Neurotransmitter-gated ion-channel transmembrane pore"/>
    <property type="match status" value="1"/>
</dbReference>
<dbReference type="GO" id="GO:0016020">
    <property type="term" value="C:membrane"/>
    <property type="evidence" value="ECO:0007669"/>
    <property type="project" value="UniProtKB-SubCell"/>
</dbReference>
<dbReference type="InterPro" id="IPR018000">
    <property type="entry name" value="Neurotransmitter_ion_chnl_CS"/>
</dbReference>
<dbReference type="OrthoDB" id="5975154at2759"/>
<feature type="transmembrane region" description="Helical" evidence="5">
    <location>
        <begin position="110"/>
        <end position="130"/>
    </location>
</feature>
<dbReference type="InterPro" id="IPR006029">
    <property type="entry name" value="Neurotrans-gated_channel_TM"/>
</dbReference>
<gene>
    <name evidence="8" type="ORF">DGYR_LOCUS4682</name>
</gene>
<evidence type="ECO:0000259" key="6">
    <source>
        <dbReference type="Pfam" id="PF02931"/>
    </source>
</evidence>
<comment type="subcellular location">
    <subcellularLocation>
        <location evidence="1">Membrane</location>
        <topology evidence="1">Multi-pass membrane protein</topology>
    </subcellularLocation>
</comment>
<dbReference type="InterPro" id="IPR038050">
    <property type="entry name" value="Neuro_actylchol_rec"/>
</dbReference>
<dbReference type="PRINTS" id="PR00252">
    <property type="entry name" value="NRIONCHANNEL"/>
</dbReference>
<dbReference type="SUPFAM" id="SSF63712">
    <property type="entry name" value="Nicotinic receptor ligand binding domain-like"/>
    <property type="match status" value="1"/>
</dbReference>
<evidence type="ECO:0000256" key="1">
    <source>
        <dbReference type="ARBA" id="ARBA00004141"/>
    </source>
</evidence>
<dbReference type="FunFam" id="1.20.58.390:FF:000043">
    <property type="entry name" value="AcetylCholine Receptor"/>
    <property type="match status" value="1"/>
</dbReference>
<keyword evidence="3 5" id="KW-1133">Transmembrane helix</keyword>
<keyword evidence="5" id="KW-0407">Ion channel</keyword>
<evidence type="ECO:0000313" key="8">
    <source>
        <dbReference type="EMBL" id="CAD5116004.1"/>
    </source>
</evidence>
<dbReference type="AlphaFoldDB" id="A0A7I8VI76"/>
<feature type="domain" description="Neurotransmitter-gated ion-channel transmembrane" evidence="7">
    <location>
        <begin position="115"/>
        <end position="213"/>
    </location>
</feature>
<proteinExistence type="inferred from homology"/>
<feature type="transmembrane region" description="Helical" evidence="5">
    <location>
        <begin position="170"/>
        <end position="193"/>
    </location>
</feature>
<dbReference type="Proteomes" id="UP000549394">
    <property type="component" value="Unassembled WGS sequence"/>
</dbReference>
<dbReference type="CDD" id="cd19051">
    <property type="entry name" value="LGIC_TM_cation"/>
    <property type="match status" value="1"/>
</dbReference>
<sequence length="318" mass="36741">MMPAKAMVSSTGDVFWPVPTKLLSSCKFDVTYFPFDDQFCKLKFGSWTYDGFQVDMINRTTQVDLSNYVESGEWELIGIEIERNVVFYGCCDEPYPDVTFRIHIRRRTLYYLYNVIFPCIMMSTLTLLVFRLPPESGEKVTMGITVLLAFSVFMLSVAERLPETSEFIPLLSVYLTVVMAMTSVSVIMTVIVLNLHYRGPKQQAVPRWLKSLLRVSESKKLSNDRIGVKIERNGLTIPVDGLARELTDELPESRQDRVLDALNRIIDRYEKDEFREMMEDEWRQVAVSVDCILFWLFLFFTLLSTVIILIIAPLSKPI</sequence>